<dbReference type="PATRIC" id="fig|1249552.3.peg.2889"/>
<accession>A0A0S2KHR5</accession>
<comment type="similarity">
    <text evidence="6">Belongs to the ABC-4 integral membrane protein family.</text>
</comment>
<evidence type="ECO:0000256" key="7">
    <source>
        <dbReference type="SAM" id="Phobius"/>
    </source>
</evidence>
<dbReference type="InterPro" id="IPR050250">
    <property type="entry name" value="Macrolide_Exporter_MacB"/>
</dbReference>
<dbReference type="Pfam" id="PF02687">
    <property type="entry name" value="FtsX"/>
    <property type="match status" value="1"/>
</dbReference>
<evidence type="ECO:0000256" key="1">
    <source>
        <dbReference type="ARBA" id="ARBA00004651"/>
    </source>
</evidence>
<feature type="transmembrane region" description="Helical" evidence="7">
    <location>
        <begin position="281"/>
        <end position="305"/>
    </location>
</feature>
<evidence type="ECO:0000256" key="6">
    <source>
        <dbReference type="ARBA" id="ARBA00038076"/>
    </source>
</evidence>
<reference evidence="10 11" key="1">
    <citation type="submission" date="2015-11" db="EMBL/GenBank/DDBJ databases">
        <authorList>
            <person name="Zhang Y."/>
            <person name="Guo Z."/>
        </authorList>
    </citation>
    <scope>NUCLEOTIDE SEQUENCE [LARGE SCALE GENOMIC DNA]</scope>
    <source>
        <strain evidence="10 11">KCTC 32221</strain>
    </source>
</reference>
<dbReference type="GO" id="GO:0022857">
    <property type="term" value="F:transmembrane transporter activity"/>
    <property type="evidence" value="ECO:0007669"/>
    <property type="project" value="TreeGrafter"/>
</dbReference>
<keyword evidence="4 7" id="KW-1133">Transmembrane helix</keyword>
<keyword evidence="5 7" id="KW-0472">Membrane</keyword>
<dbReference type="InterPro" id="IPR025857">
    <property type="entry name" value="MacB_PCD"/>
</dbReference>
<dbReference type="OrthoDB" id="9770036at2"/>
<evidence type="ECO:0000259" key="9">
    <source>
        <dbReference type="Pfam" id="PF12704"/>
    </source>
</evidence>
<dbReference type="AlphaFoldDB" id="A0A0S2KHR5"/>
<dbReference type="PANTHER" id="PTHR30572">
    <property type="entry name" value="MEMBRANE COMPONENT OF TRANSPORTER-RELATED"/>
    <property type="match status" value="1"/>
</dbReference>
<proteinExistence type="inferred from homology"/>
<comment type="subcellular location">
    <subcellularLocation>
        <location evidence="1">Cell membrane</location>
        <topology evidence="1">Multi-pass membrane protein</topology>
    </subcellularLocation>
</comment>
<evidence type="ECO:0000256" key="3">
    <source>
        <dbReference type="ARBA" id="ARBA00022692"/>
    </source>
</evidence>
<dbReference type="EMBL" id="CP013189">
    <property type="protein sequence ID" value="ALO47490.1"/>
    <property type="molecule type" value="Genomic_DNA"/>
</dbReference>
<protein>
    <submittedName>
        <fullName evidence="10">ABC transporter permease</fullName>
    </submittedName>
</protein>
<feature type="transmembrane region" description="Helical" evidence="7">
    <location>
        <begin position="366"/>
        <end position="385"/>
    </location>
</feature>
<dbReference type="Proteomes" id="UP000065641">
    <property type="component" value="Chromosome"/>
</dbReference>
<keyword evidence="11" id="KW-1185">Reference proteome</keyword>
<sequence>MQIGPVFRALMRNKLGVLLIAMQIAFTMTVLVNALYIINQRAANMARPSGLDEANTFHISSVGYGSDYNESVVMDDDLNRIRQLPGVIDATVVNAIPVSSSGSSSGYMTEAGRREMMVPAALYRTDENVFRTLDLQIVAGESFSRGDIIRRASNEDRDVPGVMLTLAMAEALLPDDPMSTVGKTIYAVDDTPLRVIGLVDKLQAPWPNSTFIEQAVLYPEVIIDGSATYLIRTEPGFRDELMVQVEELLAASGHQRILRNNQSFEYTRNETYRIDNLMTSILKVVIATLMFITSLGIIGLAVFSINRRRKQIGTRRALGATRPDILGYFLLENMLISGIGVVAGAALTIAFNMFLVQTFNMPRIDWYYTPLGMLALIILGQLAVIGPARNASLIAPALATRSV</sequence>
<dbReference type="STRING" id="1249552.PS2015_2861"/>
<feature type="transmembrane region" description="Helical" evidence="7">
    <location>
        <begin position="326"/>
        <end position="354"/>
    </location>
</feature>
<organism evidence="10 11">
    <name type="scientific">Pseudohongiella spirulinae</name>
    <dbReference type="NCBI Taxonomy" id="1249552"/>
    <lineage>
        <taxon>Bacteria</taxon>
        <taxon>Pseudomonadati</taxon>
        <taxon>Pseudomonadota</taxon>
        <taxon>Gammaproteobacteria</taxon>
        <taxon>Pseudomonadales</taxon>
        <taxon>Pseudohongiellaceae</taxon>
        <taxon>Pseudohongiella</taxon>
    </lineage>
</organism>
<evidence type="ECO:0000259" key="8">
    <source>
        <dbReference type="Pfam" id="PF02687"/>
    </source>
</evidence>
<evidence type="ECO:0000256" key="4">
    <source>
        <dbReference type="ARBA" id="ARBA00022989"/>
    </source>
</evidence>
<gene>
    <name evidence="10" type="ORF">PS2015_2861</name>
</gene>
<feature type="domain" description="MacB-like periplasmic core" evidence="9">
    <location>
        <begin position="49"/>
        <end position="246"/>
    </location>
</feature>
<dbReference type="GO" id="GO:0005886">
    <property type="term" value="C:plasma membrane"/>
    <property type="evidence" value="ECO:0007669"/>
    <property type="project" value="UniProtKB-SubCell"/>
</dbReference>
<dbReference type="RefSeq" id="WP_058022878.1">
    <property type="nucleotide sequence ID" value="NZ_CP013189.1"/>
</dbReference>
<evidence type="ECO:0000313" key="11">
    <source>
        <dbReference type="Proteomes" id="UP000065641"/>
    </source>
</evidence>
<keyword evidence="3 7" id="KW-0812">Transmembrane</keyword>
<name>A0A0S2KHR5_9GAMM</name>
<evidence type="ECO:0000256" key="5">
    <source>
        <dbReference type="ARBA" id="ARBA00023136"/>
    </source>
</evidence>
<evidence type="ECO:0000313" key="10">
    <source>
        <dbReference type="EMBL" id="ALO47490.1"/>
    </source>
</evidence>
<dbReference type="KEGG" id="pspi:PS2015_2861"/>
<dbReference type="InterPro" id="IPR003838">
    <property type="entry name" value="ABC3_permease_C"/>
</dbReference>
<dbReference type="Pfam" id="PF12704">
    <property type="entry name" value="MacB_PCD"/>
    <property type="match status" value="1"/>
</dbReference>
<evidence type="ECO:0000256" key="2">
    <source>
        <dbReference type="ARBA" id="ARBA00022475"/>
    </source>
</evidence>
<keyword evidence="2" id="KW-1003">Cell membrane</keyword>
<feature type="domain" description="ABC3 transporter permease C-terminal" evidence="8">
    <location>
        <begin position="284"/>
        <end position="391"/>
    </location>
</feature>
<dbReference type="PANTHER" id="PTHR30572:SF4">
    <property type="entry name" value="ABC TRANSPORTER PERMEASE YTRF"/>
    <property type="match status" value="1"/>
</dbReference>